<reference evidence="3" key="1">
    <citation type="journal article" date="2019" name="Int. J. Syst. Evol. Microbiol.">
        <title>The Global Catalogue of Microorganisms (GCM) 10K type strain sequencing project: providing services to taxonomists for standard genome sequencing and annotation.</title>
        <authorList>
            <consortium name="The Broad Institute Genomics Platform"/>
            <consortium name="The Broad Institute Genome Sequencing Center for Infectious Disease"/>
            <person name="Wu L."/>
            <person name="Ma J."/>
        </authorList>
    </citation>
    <scope>NUCLEOTIDE SEQUENCE [LARGE SCALE GENOMIC DNA]</scope>
    <source>
        <strain evidence="3">KCTC 42398</strain>
    </source>
</reference>
<proteinExistence type="predicted"/>
<keyword evidence="1" id="KW-1133">Transmembrane helix</keyword>
<organism evidence="2 3">
    <name type="scientific">Hyunsoonleella rubra</name>
    <dbReference type="NCBI Taxonomy" id="1737062"/>
    <lineage>
        <taxon>Bacteria</taxon>
        <taxon>Pseudomonadati</taxon>
        <taxon>Bacteroidota</taxon>
        <taxon>Flavobacteriia</taxon>
        <taxon>Flavobacteriales</taxon>
        <taxon>Flavobacteriaceae</taxon>
    </lineage>
</organism>
<evidence type="ECO:0000256" key="1">
    <source>
        <dbReference type="SAM" id="Phobius"/>
    </source>
</evidence>
<dbReference type="Proteomes" id="UP001597476">
    <property type="component" value="Unassembled WGS sequence"/>
</dbReference>
<dbReference type="RefSeq" id="WP_380288670.1">
    <property type="nucleotide sequence ID" value="NZ_JBHULY010000005.1"/>
</dbReference>
<feature type="transmembrane region" description="Helical" evidence="1">
    <location>
        <begin position="93"/>
        <end position="114"/>
    </location>
</feature>
<name>A0ABW5T7R6_9FLAO</name>
<protein>
    <submittedName>
        <fullName evidence="2">Uncharacterized protein</fullName>
    </submittedName>
</protein>
<sequence length="117" mass="13948">MKTEKWIPIKKVVLKNNCPECFSKDGLHLTFKQKFVETSFYKSVTKDINTEIHCDRCESRIYPERWTADIERVFDYQQKAFTPRPDSKYYKKLFWIIVITAIVLLFVAVVFLSLQMA</sequence>
<evidence type="ECO:0000313" key="2">
    <source>
        <dbReference type="EMBL" id="MFD2725056.1"/>
    </source>
</evidence>
<evidence type="ECO:0000313" key="3">
    <source>
        <dbReference type="Proteomes" id="UP001597476"/>
    </source>
</evidence>
<comment type="caution">
    <text evidence="2">The sequence shown here is derived from an EMBL/GenBank/DDBJ whole genome shotgun (WGS) entry which is preliminary data.</text>
</comment>
<gene>
    <name evidence="2" type="ORF">ACFSR8_02425</name>
</gene>
<keyword evidence="1" id="KW-0812">Transmembrane</keyword>
<dbReference type="EMBL" id="JBHULY010000005">
    <property type="protein sequence ID" value="MFD2725056.1"/>
    <property type="molecule type" value="Genomic_DNA"/>
</dbReference>
<keyword evidence="1" id="KW-0472">Membrane</keyword>
<accession>A0ABW5T7R6</accession>
<keyword evidence="3" id="KW-1185">Reference proteome</keyword>